<evidence type="ECO:0000313" key="3">
    <source>
        <dbReference type="Proteomes" id="UP000094378"/>
    </source>
</evidence>
<organism evidence="2 3">
    <name type="scientific">Spiroplasma helicoides</name>
    <dbReference type="NCBI Taxonomy" id="216938"/>
    <lineage>
        <taxon>Bacteria</taxon>
        <taxon>Bacillati</taxon>
        <taxon>Mycoplasmatota</taxon>
        <taxon>Mollicutes</taxon>
        <taxon>Entomoplasmatales</taxon>
        <taxon>Spiroplasmataceae</taxon>
        <taxon>Spiroplasma</taxon>
    </lineage>
</organism>
<dbReference type="RefSeq" id="WP_069117556.1">
    <property type="nucleotide sequence ID" value="NZ_CP017015.1"/>
</dbReference>
<dbReference type="EMBL" id="CP017015">
    <property type="protein sequence ID" value="AOG61097.1"/>
    <property type="molecule type" value="Genomic_DNA"/>
</dbReference>
<feature type="transmembrane region" description="Helical" evidence="1">
    <location>
        <begin position="176"/>
        <end position="197"/>
    </location>
</feature>
<proteinExistence type="predicted"/>
<accession>A0A1B3SMF7</accession>
<protein>
    <submittedName>
        <fullName evidence="2">Uncharacterized protein</fullName>
    </submittedName>
</protein>
<sequence>MSQNKKYMVRMIYSGVVWLLITIVILAIGFSYTDKNASATQIFKGWGKADPVISDDSKNVTTGFGYLQEHVFSKDTKGQLSGLTKGMYNLSLSSFVFSLLYFLWNVVFYGISFKKEDVIKDKAQFILDIVFTVIIALTAVLFLASMGSLVNDLNKTYKDSSLPEEMKPGYKLSTNYIISAALISLGLVGHVVGVTLLQTKLK</sequence>
<feature type="transmembrane region" description="Helical" evidence="1">
    <location>
        <begin position="90"/>
        <end position="113"/>
    </location>
</feature>
<dbReference type="AlphaFoldDB" id="A0A1B3SMF7"/>
<evidence type="ECO:0000256" key="1">
    <source>
        <dbReference type="SAM" id="Phobius"/>
    </source>
</evidence>
<feature type="transmembrane region" description="Helical" evidence="1">
    <location>
        <begin position="12"/>
        <end position="32"/>
    </location>
</feature>
<reference evidence="2 3" key="1">
    <citation type="submission" date="2016-08" db="EMBL/GenBank/DDBJ databases">
        <title>Complete genome sequence of Spiroplasma helicoides TABS-2 (DSM 22551).</title>
        <authorList>
            <person name="Shen W.-Y."/>
            <person name="Lo W.-S."/>
            <person name="Lai Y.-C."/>
            <person name="Kuo C.-H."/>
        </authorList>
    </citation>
    <scope>NUCLEOTIDE SEQUENCE [LARGE SCALE GENOMIC DNA]</scope>
    <source>
        <strain evidence="2 3">TABS-2</strain>
    </source>
</reference>
<name>A0A1B3SMF7_9MOLU</name>
<dbReference type="STRING" id="216938.SHELI_v1c11500"/>
<dbReference type="Proteomes" id="UP000094378">
    <property type="component" value="Chromosome"/>
</dbReference>
<keyword evidence="1" id="KW-1133">Transmembrane helix</keyword>
<keyword evidence="1" id="KW-0812">Transmembrane</keyword>
<feature type="transmembrane region" description="Helical" evidence="1">
    <location>
        <begin position="125"/>
        <end position="150"/>
    </location>
</feature>
<evidence type="ECO:0000313" key="2">
    <source>
        <dbReference type="EMBL" id="AOG61097.1"/>
    </source>
</evidence>
<keyword evidence="1" id="KW-0472">Membrane</keyword>
<dbReference type="OrthoDB" id="389748at2"/>
<gene>
    <name evidence="2" type="ORF">SHELI_v1c11500</name>
</gene>
<dbReference type="KEGG" id="shj:SHELI_v1c11500"/>
<keyword evidence="3" id="KW-1185">Reference proteome</keyword>